<dbReference type="EMBL" id="LT906470">
    <property type="protein sequence ID" value="SNV56673.1"/>
    <property type="molecule type" value="Genomic_DNA"/>
</dbReference>
<feature type="domain" description="Transposase InsH N-terminal" evidence="1">
    <location>
        <begin position="9"/>
        <end position="62"/>
    </location>
</feature>
<name>A0A239YE55_9FIRM</name>
<dbReference type="InterPro" id="IPR008490">
    <property type="entry name" value="Transposase_InsH_N"/>
</dbReference>
<gene>
    <name evidence="2" type="ORF">SAMEA44547418_00241</name>
</gene>
<evidence type="ECO:0000259" key="1">
    <source>
        <dbReference type="Pfam" id="PF05598"/>
    </source>
</evidence>
<dbReference type="KEGG" id="vrm:44547418_00241"/>
<dbReference type="Proteomes" id="UP000214973">
    <property type="component" value="Chromosome 1"/>
</dbReference>
<sequence length="192" mass="22686">MNLIIPNSKVPPHILFKIFVYAMSNGVYSTRMIQQQCEENINYMWLLQGYATPSHMTFQRFFAHCALDILMNLFSQIMEAIARRDTLTFNEVFIDGTKLEANANKYTFVWCKAVEKKLSMLPTKLSVLKQDIWNELGLDAFYMNDEFVYTFLAKEIEVRHMVLVQGKGKHKTPLQRLYERAESLYEKRKEYE</sequence>
<dbReference type="AlphaFoldDB" id="A0A239YE55"/>
<keyword evidence="3" id="KW-1185">Reference proteome</keyword>
<dbReference type="PANTHER" id="PTHR33408:SF2">
    <property type="entry name" value="TRANSPOSASE DDE DOMAIN-CONTAINING PROTEIN"/>
    <property type="match status" value="1"/>
</dbReference>
<accession>A0A239YE55</accession>
<evidence type="ECO:0000313" key="2">
    <source>
        <dbReference type="EMBL" id="SNV56673.1"/>
    </source>
</evidence>
<reference evidence="2 3" key="1">
    <citation type="submission" date="2017-06" db="EMBL/GenBank/DDBJ databases">
        <authorList>
            <consortium name="Pathogen Informatics"/>
        </authorList>
    </citation>
    <scope>NUCLEOTIDE SEQUENCE [LARGE SCALE GENOMIC DNA]</scope>
    <source>
        <strain evidence="2 3">NCTC12018</strain>
    </source>
</reference>
<dbReference type="PANTHER" id="PTHR33408">
    <property type="entry name" value="TRANSPOSASE"/>
    <property type="match status" value="1"/>
</dbReference>
<proteinExistence type="predicted"/>
<evidence type="ECO:0000313" key="3">
    <source>
        <dbReference type="Proteomes" id="UP000214973"/>
    </source>
</evidence>
<organism evidence="2 3">
    <name type="scientific">Veillonella rodentium</name>
    <dbReference type="NCBI Taxonomy" id="248315"/>
    <lineage>
        <taxon>Bacteria</taxon>
        <taxon>Bacillati</taxon>
        <taxon>Bacillota</taxon>
        <taxon>Negativicutes</taxon>
        <taxon>Veillonellales</taxon>
        <taxon>Veillonellaceae</taxon>
        <taxon>Veillonella</taxon>
    </lineage>
</organism>
<protein>
    <submittedName>
        <fullName evidence="2">Transposase domain (DUF772)</fullName>
    </submittedName>
</protein>
<dbReference type="Pfam" id="PF05598">
    <property type="entry name" value="DUF772"/>
    <property type="match status" value="1"/>
</dbReference>